<dbReference type="Pfam" id="PF01392">
    <property type="entry name" value="Fz"/>
    <property type="match status" value="1"/>
</dbReference>
<dbReference type="InterPro" id="IPR020067">
    <property type="entry name" value="Frizzled_dom"/>
</dbReference>
<keyword evidence="3" id="KW-0175">Coiled coil</keyword>
<accession>A0ABN8N6Y4</accession>
<dbReference type="PROSITE" id="PS50038">
    <property type="entry name" value="FZ"/>
    <property type="match status" value="1"/>
</dbReference>
<evidence type="ECO:0000256" key="2">
    <source>
        <dbReference type="PROSITE-ProRule" id="PRU00090"/>
    </source>
</evidence>
<evidence type="ECO:0000313" key="5">
    <source>
        <dbReference type="EMBL" id="CAH3044416.1"/>
    </source>
</evidence>
<dbReference type="SUPFAM" id="SSF63501">
    <property type="entry name" value="Frizzled cysteine-rich domain"/>
    <property type="match status" value="1"/>
</dbReference>
<proteinExistence type="predicted"/>
<feature type="disulfide bond" evidence="2">
    <location>
        <begin position="17"/>
        <end position="63"/>
    </location>
</feature>
<comment type="caution">
    <text evidence="5">The sequence shown here is derived from an EMBL/GenBank/DDBJ whole genome shotgun (WGS) entry which is preliminary data.</text>
</comment>
<name>A0ABN8N6Y4_9CNID</name>
<comment type="caution">
    <text evidence="2">Lacks conserved residue(s) required for the propagation of feature annotation.</text>
</comment>
<feature type="disulfide bond" evidence="2">
    <location>
        <begin position="9"/>
        <end position="70"/>
    </location>
</feature>
<keyword evidence="1 2" id="KW-1015">Disulfide bond</keyword>
<evidence type="ECO:0000313" key="6">
    <source>
        <dbReference type="Proteomes" id="UP001159427"/>
    </source>
</evidence>
<protein>
    <recommendedName>
        <fullName evidence="4">FZ domain-containing protein</fullName>
    </recommendedName>
</protein>
<keyword evidence="6" id="KW-1185">Reference proteome</keyword>
<feature type="coiled-coil region" evidence="3">
    <location>
        <begin position="859"/>
        <end position="889"/>
    </location>
</feature>
<feature type="domain" description="FZ" evidence="4">
    <location>
        <begin position="4"/>
        <end position="129"/>
    </location>
</feature>
<evidence type="ECO:0000256" key="3">
    <source>
        <dbReference type="SAM" id="Coils"/>
    </source>
</evidence>
<reference evidence="5 6" key="1">
    <citation type="submission" date="2022-05" db="EMBL/GenBank/DDBJ databases">
        <authorList>
            <consortium name="Genoscope - CEA"/>
            <person name="William W."/>
        </authorList>
    </citation>
    <scope>NUCLEOTIDE SEQUENCE [LARGE SCALE GENOMIC DNA]</scope>
</reference>
<gene>
    <name evidence="5" type="ORF">PEVE_00040808</name>
</gene>
<dbReference type="InterPro" id="IPR036790">
    <property type="entry name" value="Frizzled_dom_sf"/>
</dbReference>
<sequence>MRFFFSGRCQPFKGTICSKYISDIFVPNFKPQKQSDEKISIAAAILTDYMRPSCKRSFVNVLCYSLFPPCQPGKCPKPQLLCKEQCEVLQGRTCSKEVRLLRTRLGAVADEIIPNCSKVPSFHPDCKLEPVDIGQVTMKPLKETFPVCRDSDALSRINVHKYDNGIFKLLKNVWSEIVNGTTMLTSPSGEQSTYCFSASLPFNKLVRDWSFYSKAALLPNLQRPQHITVPGLKVSIVSSRVVGVLVPLGTAAKYKVHEKIVLKNVEFFYRYQFGNGTFIAKGDFNLCQTVFKLTVETLADGTVKLSGSSESPIDVSTIETAFISARPSNWLLELFKKIDLFVLRLMRPYMEAYINDDFMVKFSGDTYFGANAVPASLEIFGGKLRGDDLLLAGITSSSLTMTQVLKMMTSLPIPQFDFLKTSSNRSSVGITLSTNNVDLRNTPYGGLQQQPLSLALAGTVPVGLSLITRAQIPKETHNDSQIYQLLQNVFGRESEFTVKATTTDGWQEIMLDWYFHNVSKEAITSFDRVKMKMKVVFGLLGPSMEFAADGGLYSSEQPSKTLPFSGRLSLQNYKRYLEGNFQTHSEWRKALGIEFLTMKNLRIGVSLPINQSLHSRIRGEADLLLGSNCNSSDNDSIKQRCVTGHLFLGFSDDSTGHFFYGTLSPVSLQKLLELCNIQHKLPGAMATIGFPEGLQISVAKGAHDLRKLGGPVLQPGFIMKGKMSVMGIETTGAISLSPKEFEIDAKLTSDKTSTAVDDFTSLLLPRLNHESSRKLWLEARMKPVPYVKAQVDGYARLFGIFEETRLLVTHDSLQIYLTTDVSKSFRINVNIITNYSSNRNDTLFNATVVFDNGLTKLTNLAAKQVVAMLEQEMSELNSAKGEVQRKRTECEQTVKRECSSCMNNGECASSLETCRTSVGKKTLANNLGGKRNPIDICQRFVMDSCLGSEIACHNVCSFLSSNTNKTCATYNAAATSQRKLERRLKWVKQAERMDENLFHIHGISFKTNVSSVVDFEHFNIDTSLEVTIFGQRQRLEGLRIGFNDFVKLSSEIATHAWDWYQTAKPQSKSKSLHLDNRPRPSSN</sequence>
<evidence type="ECO:0000259" key="4">
    <source>
        <dbReference type="PROSITE" id="PS50038"/>
    </source>
</evidence>
<organism evidence="5 6">
    <name type="scientific">Porites evermanni</name>
    <dbReference type="NCBI Taxonomy" id="104178"/>
    <lineage>
        <taxon>Eukaryota</taxon>
        <taxon>Metazoa</taxon>
        <taxon>Cnidaria</taxon>
        <taxon>Anthozoa</taxon>
        <taxon>Hexacorallia</taxon>
        <taxon>Scleractinia</taxon>
        <taxon>Fungiina</taxon>
        <taxon>Poritidae</taxon>
        <taxon>Porites</taxon>
    </lineage>
</organism>
<dbReference type="Gene3D" id="1.10.2000.10">
    <property type="entry name" value="Frizzled cysteine-rich domain"/>
    <property type="match status" value="1"/>
</dbReference>
<dbReference type="Proteomes" id="UP001159427">
    <property type="component" value="Unassembled WGS sequence"/>
</dbReference>
<evidence type="ECO:0000256" key="1">
    <source>
        <dbReference type="ARBA" id="ARBA00023157"/>
    </source>
</evidence>
<dbReference type="EMBL" id="CALNXI010000757">
    <property type="protein sequence ID" value="CAH3044416.1"/>
    <property type="molecule type" value="Genomic_DNA"/>
</dbReference>